<proteinExistence type="predicted"/>
<keyword evidence="2" id="KW-1185">Reference proteome</keyword>
<sequence>MNKEFLEFADKLVDKSACENISKIISRDIRRYSRKIIDTKDLKK</sequence>
<evidence type="ECO:0000313" key="2">
    <source>
        <dbReference type="Proteomes" id="UP001478133"/>
    </source>
</evidence>
<reference evidence="1 2" key="1">
    <citation type="submission" date="2024-03" db="EMBL/GenBank/DDBJ databases">
        <title>Human intestinal bacterial collection.</title>
        <authorList>
            <person name="Pauvert C."/>
            <person name="Hitch T.C.A."/>
            <person name="Clavel T."/>
        </authorList>
    </citation>
    <scope>NUCLEOTIDE SEQUENCE [LARGE SCALE GENOMIC DNA]</scope>
    <source>
        <strain evidence="1 2">CLA-AP-H18</strain>
    </source>
</reference>
<organism evidence="1 2">
    <name type="scientific">Ruminococcoides intestinihominis</name>
    <dbReference type="NCBI Taxonomy" id="3133161"/>
    <lineage>
        <taxon>Bacteria</taxon>
        <taxon>Bacillati</taxon>
        <taxon>Bacillota</taxon>
        <taxon>Clostridia</taxon>
        <taxon>Eubacteriales</taxon>
        <taxon>Oscillospiraceae</taxon>
        <taxon>Ruminococcoides</taxon>
    </lineage>
</organism>
<dbReference type="RefSeq" id="WP_022505821.1">
    <property type="nucleotide sequence ID" value="NZ_JBBMEY010000013.1"/>
</dbReference>
<accession>A0ABV1HT34</accession>
<evidence type="ECO:0000313" key="1">
    <source>
        <dbReference type="EMBL" id="MEQ2565476.1"/>
    </source>
</evidence>
<protein>
    <submittedName>
        <fullName evidence="1">Uncharacterized protein</fullName>
    </submittedName>
</protein>
<gene>
    <name evidence="1" type="ORF">ABFO16_04405</name>
</gene>
<dbReference type="Proteomes" id="UP001478133">
    <property type="component" value="Unassembled WGS sequence"/>
</dbReference>
<name>A0ABV1HT34_9FIRM</name>
<dbReference type="EMBL" id="JBBMFI010000011">
    <property type="protein sequence ID" value="MEQ2565476.1"/>
    <property type="molecule type" value="Genomic_DNA"/>
</dbReference>
<comment type="caution">
    <text evidence="1">The sequence shown here is derived from an EMBL/GenBank/DDBJ whole genome shotgun (WGS) entry which is preliminary data.</text>
</comment>